<evidence type="ECO:0000256" key="1">
    <source>
        <dbReference type="SAM" id="MobiDB-lite"/>
    </source>
</evidence>
<evidence type="ECO:0000313" key="2">
    <source>
        <dbReference type="EMBL" id="PKI54320.1"/>
    </source>
</evidence>
<proteinExistence type="predicted"/>
<dbReference type="Proteomes" id="UP000233551">
    <property type="component" value="Unassembled WGS sequence"/>
</dbReference>
<protein>
    <submittedName>
        <fullName evidence="2">Uncharacterized protein</fullName>
    </submittedName>
</protein>
<feature type="compositionally biased region" description="Basic and acidic residues" evidence="1">
    <location>
        <begin position="240"/>
        <end position="270"/>
    </location>
</feature>
<gene>
    <name evidence="2" type="ORF">CRG98_025288</name>
</gene>
<feature type="region of interest" description="Disordered" evidence="1">
    <location>
        <begin position="223"/>
        <end position="288"/>
    </location>
</feature>
<evidence type="ECO:0000313" key="3">
    <source>
        <dbReference type="Proteomes" id="UP000233551"/>
    </source>
</evidence>
<reference evidence="2 3" key="1">
    <citation type="submission" date="2017-11" db="EMBL/GenBank/DDBJ databases">
        <title>De-novo sequencing of pomegranate (Punica granatum L.) genome.</title>
        <authorList>
            <person name="Akparov Z."/>
            <person name="Amiraslanov A."/>
            <person name="Hajiyeva S."/>
            <person name="Abbasov M."/>
            <person name="Kaur K."/>
            <person name="Hamwieh A."/>
            <person name="Solovyev V."/>
            <person name="Salamov A."/>
            <person name="Braich B."/>
            <person name="Kosarev P."/>
            <person name="Mahmoud A."/>
            <person name="Hajiyev E."/>
            <person name="Babayeva S."/>
            <person name="Izzatullayeva V."/>
            <person name="Mammadov A."/>
            <person name="Mammadov A."/>
            <person name="Sharifova S."/>
            <person name="Ojaghi J."/>
            <person name="Eynullazada K."/>
            <person name="Bayramov B."/>
            <person name="Abdulazimova A."/>
            <person name="Shahmuradov I."/>
        </authorList>
    </citation>
    <scope>NUCLEOTIDE SEQUENCE [LARGE SCALE GENOMIC DNA]</scope>
    <source>
        <strain evidence="3">cv. AG2017</strain>
        <tissue evidence="2">Leaf</tissue>
    </source>
</reference>
<feature type="compositionally biased region" description="Low complexity" evidence="1">
    <location>
        <begin position="225"/>
        <end position="234"/>
    </location>
</feature>
<dbReference type="EMBL" id="PGOL01001788">
    <property type="protein sequence ID" value="PKI54320.1"/>
    <property type="molecule type" value="Genomic_DNA"/>
</dbReference>
<accession>A0A2I0JEG7</accession>
<name>A0A2I0JEG7_PUNGR</name>
<sequence length="288" mass="31947">MRPDSMNLGLETPSSIEEREKNPILASLRFIELGLEDPRLQHIYSESPATKLYVDPRQYWEAKPNTIQIEAATVWKQMSIANMGLEPVSSAETLHRWVVGSVGLGYNPLKWRARFCRSVEAGSRGLKTAVGRDEDQSDRQRGWGEGGRHCCAAIANGLEEDGRSIDGQNRVNLEAHGWSRCSHEAGPDRAATWPLPPLSSAIRGDIGCLHLLPRVQFKRGKARSAEGSAEAESSPNAKLKLCDPYKRRPDHNCALDCERSRKSKEERGNGKEPPGTKTTRRVREAAAS</sequence>
<keyword evidence="3" id="KW-1185">Reference proteome</keyword>
<organism evidence="2 3">
    <name type="scientific">Punica granatum</name>
    <name type="common">Pomegranate</name>
    <dbReference type="NCBI Taxonomy" id="22663"/>
    <lineage>
        <taxon>Eukaryota</taxon>
        <taxon>Viridiplantae</taxon>
        <taxon>Streptophyta</taxon>
        <taxon>Embryophyta</taxon>
        <taxon>Tracheophyta</taxon>
        <taxon>Spermatophyta</taxon>
        <taxon>Magnoliopsida</taxon>
        <taxon>eudicotyledons</taxon>
        <taxon>Gunneridae</taxon>
        <taxon>Pentapetalae</taxon>
        <taxon>rosids</taxon>
        <taxon>malvids</taxon>
        <taxon>Myrtales</taxon>
        <taxon>Lythraceae</taxon>
        <taxon>Punica</taxon>
    </lineage>
</organism>
<dbReference type="AlphaFoldDB" id="A0A2I0JEG7"/>
<comment type="caution">
    <text evidence="2">The sequence shown here is derived from an EMBL/GenBank/DDBJ whole genome shotgun (WGS) entry which is preliminary data.</text>
</comment>